<dbReference type="EMBL" id="CP009268">
    <property type="protein sequence ID" value="AJA52420.1"/>
    <property type="molecule type" value="Genomic_DNA"/>
</dbReference>
<dbReference type="EMBL" id="JPGY02000001">
    <property type="protein sequence ID" value="KRU11570.1"/>
    <property type="molecule type" value="Genomic_DNA"/>
</dbReference>
<dbReference type="GO" id="GO:0006508">
    <property type="term" value="P:proteolysis"/>
    <property type="evidence" value="ECO:0007669"/>
    <property type="project" value="UniProtKB-KW"/>
</dbReference>
<organism evidence="9 12">
    <name type="scientific">Clostridium pasteurianum DSM 525 = ATCC 6013</name>
    <dbReference type="NCBI Taxonomy" id="1262449"/>
    <lineage>
        <taxon>Bacteria</taxon>
        <taxon>Bacillati</taxon>
        <taxon>Bacillota</taxon>
        <taxon>Clostridia</taxon>
        <taxon>Eubacteriales</taxon>
        <taxon>Clostridiaceae</taxon>
        <taxon>Clostridium</taxon>
    </lineage>
</organism>
<evidence type="ECO:0000256" key="3">
    <source>
        <dbReference type="ARBA" id="ARBA00022723"/>
    </source>
</evidence>
<dbReference type="AlphaFoldDB" id="A0A0H3J5F1"/>
<dbReference type="GO" id="GO:0008237">
    <property type="term" value="F:metallopeptidase activity"/>
    <property type="evidence" value="ECO:0007669"/>
    <property type="project" value="UniProtKB-KW"/>
</dbReference>
<reference evidence="10" key="2">
    <citation type="submission" date="2015-10" db="EMBL/GenBank/DDBJ databases">
        <title>Improved Draft Genome Sequence of Clostridium pasteurianum Strain ATCC 6013 (DSM 525) Using a Hybrid Next-Generation Sequencing Approach.</title>
        <authorList>
            <person name="Pyne M.E."/>
            <person name="Utturkar S.M."/>
            <person name="Brown S.D."/>
            <person name="Moo-Young M."/>
            <person name="Chung D.A."/>
            <person name="Chou P.C."/>
        </authorList>
    </citation>
    <scope>NUCLEOTIDE SEQUENCE</scope>
    <source>
        <strain evidence="10">ATCC 6013</strain>
    </source>
</reference>
<protein>
    <submittedName>
        <fullName evidence="10">DNA repair protein RadC</fullName>
    </submittedName>
</protein>
<dbReference type="eggNOG" id="COG2003">
    <property type="taxonomic scope" value="Bacteria"/>
</dbReference>
<sequence length="228" mass="24983">MAGSFKIMDLPENERPRERLFRYGAEVLSNSELLAIILRSGTAKENILSLSNKLLKLNGGLNGLLNLNVEQLLQIDGIGMAKAVQLVALGELTKRFGTYKSGDTYSISKPKDAAVLVMQEMKSLNKEVLKVILLNTKNVVIRIIDVSVGSLNSSIVHPREVFHSAILSHSASIIICHNHPSGDPTPSTEDINITHRLKECGKIIGIDLLDHIIIGDEIYVSLKEKGIL</sequence>
<dbReference type="InterPro" id="IPR020891">
    <property type="entry name" value="UPF0758_CS"/>
</dbReference>
<dbReference type="PROSITE" id="PS50249">
    <property type="entry name" value="MPN"/>
    <property type="match status" value="1"/>
</dbReference>
<evidence type="ECO:0000313" key="11">
    <source>
        <dbReference type="Proteomes" id="UP000028042"/>
    </source>
</evidence>
<dbReference type="InterPro" id="IPR010994">
    <property type="entry name" value="RuvA_2-like"/>
</dbReference>
<dbReference type="Gene3D" id="3.40.140.10">
    <property type="entry name" value="Cytidine Deaminase, domain 2"/>
    <property type="match status" value="1"/>
</dbReference>
<dbReference type="PROSITE" id="PS01302">
    <property type="entry name" value="UPF0758"/>
    <property type="match status" value="1"/>
</dbReference>
<dbReference type="KEGG" id="cpae:CPAST_c23620"/>
<dbReference type="NCBIfam" id="NF000642">
    <property type="entry name" value="PRK00024.1"/>
    <property type="match status" value="1"/>
</dbReference>
<evidence type="ECO:0000313" key="10">
    <source>
        <dbReference type="EMBL" id="KRU11570.1"/>
    </source>
</evidence>
<evidence type="ECO:0000313" key="9">
    <source>
        <dbReference type="EMBL" id="AJA52420.1"/>
    </source>
</evidence>
<dbReference type="InterPro" id="IPR037518">
    <property type="entry name" value="MPN"/>
</dbReference>
<keyword evidence="3" id="KW-0479">Metal-binding</keyword>
<comment type="similarity">
    <text evidence="1 7">Belongs to the UPF0758 family.</text>
</comment>
<keyword evidence="2" id="KW-0645">Protease</keyword>
<dbReference type="PANTHER" id="PTHR30471:SF3">
    <property type="entry name" value="UPF0758 PROTEIN YEES-RELATED"/>
    <property type="match status" value="1"/>
</dbReference>
<dbReference type="NCBIfam" id="TIGR00608">
    <property type="entry name" value="radc"/>
    <property type="match status" value="1"/>
</dbReference>
<evidence type="ECO:0000256" key="7">
    <source>
        <dbReference type="RuleBase" id="RU003797"/>
    </source>
</evidence>
<dbReference type="Pfam" id="PF04002">
    <property type="entry name" value="RadC"/>
    <property type="match status" value="1"/>
</dbReference>
<keyword evidence="6" id="KW-0482">Metalloprotease</keyword>
<dbReference type="PATRIC" id="fig|1262449.3.peg.628"/>
<dbReference type="SUPFAM" id="SSF47781">
    <property type="entry name" value="RuvA domain 2-like"/>
    <property type="match status" value="1"/>
</dbReference>
<evidence type="ECO:0000256" key="4">
    <source>
        <dbReference type="ARBA" id="ARBA00022801"/>
    </source>
</evidence>
<proteinExistence type="inferred from homology"/>
<dbReference type="Pfam" id="PF20582">
    <property type="entry name" value="UPF0758_N"/>
    <property type="match status" value="1"/>
</dbReference>
<dbReference type="InterPro" id="IPR046778">
    <property type="entry name" value="UPF0758_N"/>
</dbReference>
<evidence type="ECO:0000256" key="1">
    <source>
        <dbReference type="ARBA" id="ARBA00010243"/>
    </source>
</evidence>
<dbReference type="InterPro" id="IPR001405">
    <property type="entry name" value="UPF0758"/>
</dbReference>
<dbReference type="GO" id="GO:0046872">
    <property type="term" value="F:metal ion binding"/>
    <property type="evidence" value="ECO:0007669"/>
    <property type="project" value="UniProtKB-KW"/>
</dbReference>
<feature type="domain" description="MPN" evidence="8">
    <location>
        <begin position="106"/>
        <end position="228"/>
    </location>
</feature>
<dbReference type="RefSeq" id="WP_003441362.1">
    <property type="nucleotide sequence ID" value="NZ_ANZB01000002.1"/>
</dbReference>
<dbReference type="InterPro" id="IPR025657">
    <property type="entry name" value="RadC_JAB"/>
</dbReference>
<gene>
    <name evidence="9" type="ORF">CLPA_c23620</name>
    <name evidence="10" type="ORF">CP6013_00817</name>
</gene>
<reference evidence="9 12" key="1">
    <citation type="journal article" date="2015" name="Genome Announc.">
        <title>Complete Genome Sequence of the Nitrogen-Fixing and Solvent-Producing Clostridium pasteurianum DSM 525.</title>
        <authorList>
            <person name="Poehlein A."/>
            <person name="Grosse-Honebrink A."/>
            <person name="Zhang Y."/>
            <person name="Minton N.P."/>
            <person name="Daniel R."/>
        </authorList>
    </citation>
    <scope>NUCLEOTIDE SEQUENCE [LARGE SCALE GENOMIC DNA]</scope>
    <source>
        <strain evidence="9">DSM 525</strain>
        <strain evidence="12">DSM 525 / ATCC 6013</strain>
    </source>
</reference>
<keyword evidence="5" id="KW-0862">Zinc</keyword>
<dbReference type="CDD" id="cd08071">
    <property type="entry name" value="MPN_DUF2466"/>
    <property type="match status" value="1"/>
</dbReference>
<dbReference type="Proteomes" id="UP000028042">
    <property type="component" value="Unassembled WGS sequence"/>
</dbReference>
<evidence type="ECO:0000256" key="6">
    <source>
        <dbReference type="ARBA" id="ARBA00023049"/>
    </source>
</evidence>
<keyword evidence="4" id="KW-0378">Hydrolase</keyword>
<evidence type="ECO:0000256" key="2">
    <source>
        <dbReference type="ARBA" id="ARBA00022670"/>
    </source>
</evidence>
<dbReference type="PANTHER" id="PTHR30471">
    <property type="entry name" value="DNA REPAIR PROTEIN RADC"/>
    <property type="match status" value="1"/>
</dbReference>
<keyword evidence="12" id="KW-1185">Reference proteome</keyword>
<accession>A0A0H3J5F1</accession>
<evidence type="ECO:0000313" key="12">
    <source>
        <dbReference type="Proteomes" id="UP000030905"/>
    </source>
</evidence>
<reference evidence="10 11" key="3">
    <citation type="journal article" name="Genome Announc.">
        <title>Improved Draft Genome Sequence of Clostridium pasteurianum Strain ATCC 6013 (DSM 525) Using a Hybrid Next-Generation Sequencing Approach.</title>
        <authorList>
            <person name="Pyne M.E."/>
            <person name="Utturkar S."/>
            <person name="Brown S.D."/>
            <person name="Moo-Young M."/>
            <person name="Chung D.A."/>
            <person name="Chou C.P."/>
        </authorList>
    </citation>
    <scope>NUCLEOTIDE SEQUENCE [LARGE SCALE GENOMIC DNA]</scope>
    <source>
        <strain evidence="10 11">ATCC 6013</strain>
    </source>
</reference>
<name>A0A0H3J5F1_CLOPA</name>
<evidence type="ECO:0000256" key="5">
    <source>
        <dbReference type="ARBA" id="ARBA00022833"/>
    </source>
</evidence>
<evidence type="ECO:0000259" key="8">
    <source>
        <dbReference type="PROSITE" id="PS50249"/>
    </source>
</evidence>
<dbReference type="GeneID" id="93074506"/>
<dbReference type="Proteomes" id="UP000030905">
    <property type="component" value="Chromosome"/>
</dbReference>
<dbReference type="KEGG" id="cpat:CLPA_c23620"/>